<sequence length="1000" mass="112986">MENGEFRVNMDQNNDVEAAENGADVRLGGCHEMLAKALVPDKGQKKLIKKLNSMCDELLEECSMEELCRAIKESTFITSLEGRKLAVSFTSKIGIETVGKIVTRIIGNPGVDRELCKHYGEVLFWAWRKAEEPERQKVIEVLQNVVFYALCGEGTIAGNFLAALEPIRKGTCKQIEDLVFHIMLPNLWRALKARNARVRINAVILLGSFYPIVSSDSFQSDEFENRQREALLELLMDCSYGVRVEACKAAMSILGSFWVTFDPAYIRQILSTLVDRLSKDGVVAVRVAVYESLSFLLPCPPAINALEVALKCIIPRGINDNSEKVRVAAFELLNALGGHRFIHFWDVIGMSEILDCFEVEEAESVKKQITKLLLRSFKPSEVHPDEGIKRILYLGNRTRLGAFAFHHLMITTKLITVDEALEHVQMLAIAIYKALRISENAQKALTAPLNESSTKVSAKALNEAVVVDPDEGDKSEGAKQWHSCVLLLDCIVAMWVPLRKQLRNVNCESVHTLTEQRRTMNILSKLFRLLFDSFKNSSMFDSIMALGSALSEQRQVSAVVMRELFSDRLMNTTRLPSYLEVAASWDFPKVLNFVHSGLQLIDSGSGKKQHKRKCNDAECSITQALEYLKVILRSPTMEQNLISNHRVYLEMLHNDLMAVNGIIEAMFDRDPAKCFKYPVHVDAKDLLTAFEFQHALSMIILASAKNEESRCRLEGIVESDATCFLEKVMPRLAMATDTAEWDFLVELCQLFLRMSSFHLESYLHSAHYKKIVADCIAMLTTKNTPSVFIVPVLKTLKNLCKALDEEEDKELMEETVVPLTRSCLIWMSDRVEDDDFNIKESAQSFLCMVSALEMMKQLSRGVLDMYAKVIIAATVPVLLKMNQDELEVVDPRAHTFDAPPIVRLLIWKILHKNDSILVATEDLLVSMITSKVLIRPYDTSDTLYVYGAIVQLVLLIEKNKNQPSSSIVACIDNLRYQMGELAQSFKMDQLYGHIMEMCHF</sequence>
<dbReference type="PANTHER" id="PTHR16199:SF4">
    <property type="entry name" value="CONDENSIN-2 COMPLEX SUBUNIT G2"/>
    <property type="match status" value="1"/>
</dbReference>
<dbReference type="GO" id="GO:0000796">
    <property type="term" value="C:condensin complex"/>
    <property type="evidence" value="ECO:0007669"/>
    <property type="project" value="TreeGrafter"/>
</dbReference>
<dbReference type="Gene3D" id="1.25.10.10">
    <property type="entry name" value="Leucine-rich Repeat Variant"/>
    <property type="match status" value="1"/>
</dbReference>
<evidence type="ECO:0000313" key="1">
    <source>
        <dbReference type="EMBL" id="ADY40715.1"/>
    </source>
</evidence>
<dbReference type="PANTHER" id="PTHR16199">
    <property type="entry name" value="CONDENSIN-2 COMPLEX SUBUNIT G2"/>
    <property type="match status" value="1"/>
</dbReference>
<organism evidence="1">
    <name type="scientific">Ascaris suum</name>
    <name type="common">Pig roundworm</name>
    <name type="synonym">Ascaris lumbricoides</name>
    <dbReference type="NCBI Taxonomy" id="6253"/>
    <lineage>
        <taxon>Eukaryota</taxon>
        <taxon>Metazoa</taxon>
        <taxon>Ecdysozoa</taxon>
        <taxon>Nematoda</taxon>
        <taxon>Chromadorea</taxon>
        <taxon>Rhabditida</taxon>
        <taxon>Spirurina</taxon>
        <taxon>Ascaridomorpha</taxon>
        <taxon>Ascaridoidea</taxon>
        <taxon>Ascarididae</taxon>
        <taxon>Ascaris</taxon>
    </lineage>
</organism>
<dbReference type="InterPro" id="IPR024741">
    <property type="entry name" value="Condensin2_G2"/>
</dbReference>
<name>F1KS61_ASCSU</name>
<accession>F1KS61</accession>
<dbReference type="AlphaFoldDB" id="F1KS61"/>
<dbReference type="GO" id="GO:0000070">
    <property type="term" value="P:mitotic sister chromatid segregation"/>
    <property type="evidence" value="ECO:0007669"/>
    <property type="project" value="TreeGrafter"/>
</dbReference>
<protein>
    <submittedName>
        <fullName evidence="1">Condensin-2 complex subunit G2</fullName>
    </submittedName>
</protein>
<dbReference type="Pfam" id="PF12422">
    <property type="entry name" value="Condensin2nSMC"/>
    <property type="match status" value="1"/>
</dbReference>
<dbReference type="SUPFAM" id="SSF48371">
    <property type="entry name" value="ARM repeat"/>
    <property type="match status" value="1"/>
</dbReference>
<dbReference type="GO" id="GO:0005634">
    <property type="term" value="C:nucleus"/>
    <property type="evidence" value="ECO:0007669"/>
    <property type="project" value="InterPro"/>
</dbReference>
<proteinExistence type="evidence at transcript level"/>
<dbReference type="InterPro" id="IPR016024">
    <property type="entry name" value="ARM-type_fold"/>
</dbReference>
<reference evidence="1" key="1">
    <citation type="journal article" date="2011" name="Genome Res.">
        <title>Deep small RNA sequencing from the nematode Ascaris reveals conservation, functional diversification, and novel developmental profiles.</title>
        <authorList>
            <person name="Wang J."/>
            <person name="Czech B."/>
            <person name="Crunk A."/>
            <person name="Wallace A."/>
            <person name="Mitreva M."/>
            <person name="Hannon G.J."/>
            <person name="Davis R.E."/>
        </authorList>
    </citation>
    <scope>NUCLEOTIDE SEQUENCE</scope>
</reference>
<dbReference type="EMBL" id="JI164992">
    <property type="protein sequence ID" value="ADY40715.1"/>
    <property type="molecule type" value="mRNA"/>
</dbReference>
<dbReference type="InterPro" id="IPR011989">
    <property type="entry name" value="ARM-like"/>
</dbReference>